<protein>
    <submittedName>
        <fullName evidence="2">Uncharacterized protein</fullName>
    </submittedName>
</protein>
<gene>
    <name evidence="2" type="ORF">HYFRA_00006411</name>
</gene>
<organism evidence="2 3">
    <name type="scientific">Hymenoscyphus fraxineus</name>
    <dbReference type="NCBI Taxonomy" id="746836"/>
    <lineage>
        <taxon>Eukaryota</taxon>
        <taxon>Fungi</taxon>
        <taxon>Dikarya</taxon>
        <taxon>Ascomycota</taxon>
        <taxon>Pezizomycotina</taxon>
        <taxon>Leotiomycetes</taxon>
        <taxon>Helotiales</taxon>
        <taxon>Helotiaceae</taxon>
        <taxon>Hymenoscyphus</taxon>
    </lineage>
</organism>
<proteinExistence type="predicted"/>
<feature type="region of interest" description="Disordered" evidence="1">
    <location>
        <begin position="62"/>
        <end position="87"/>
    </location>
</feature>
<comment type="caution">
    <text evidence="2">The sequence shown here is derived from an EMBL/GenBank/DDBJ whole genome shotgun (WGS) entry which is preliminary data.</text>
</comment>
<name>A0A9N9KNH9_9HELO</name>
<sequence>MSANTDFEYGTTAIIDFGLPRPEPSYGDQHTYCTTTATSASRIPEELVDTSDDETVDYIIAETVSPPVTEPEDESDTPTDNKEVDERLREEPKTIYTSIAKLFPKHLDPQYLTNIFHHFIHRKDQARLNELNVMVLPHCSQDLTQGLSRHDQIAAEIQRYERKITNRNALRLAREHGRKIMELVREQGKEEEVMRCVLAVALSKRSMS</sequence>
<evidence type="ECO:0000313" key="3">
    <source>
        <dbReference type="Proteomes" id="UP000696280"/>
    </source>
</evidence>
<keyword evidence="3" id="KW-1185">Reference proteome</keyword>
<evidence type="ECO:0000313" key="2">
    <source>
        <dbReference type="EMBL" id="CAG8951014.1"/>
    </source>
</evidence>
<reference evidence="2" key="1">
    <citation type="submission" date="2021-07" db="EMBL/GenBank/DDBJ databases">
        <authorList>
            <person name="Durling M."/>
        </authorList>
    </citation>
    <scope>NUCLEOTIDE SEQUENCE</scope>
</reference>
<dbReference type="OrthoDB" id="10362798at2759"/>
<accession>A0A9N9KNH9</accession>
<dbReference type="AlphaFoldDB" id="A0A9N9KNH9"/>
<dbReference type="Proteomes" id="UP000696280">
    <property type="component" value="Unassembled WGS sequence"/>
</dbReference>
<dbReference type="EMBL" id="CAJVRL010000039">
    <property type="protein sequence ID" value="CAG8951014.1"/>
    <property type="molecule type" value="Genomic_DNA"/>
</dbReference>
<evidence type="ECO:0000256" key="1">
    <source>
        <dbReference type="SAM" id="MobiDB-lite"/>
    </source>
</evidence>